<keyword evidence="1" id="KW-1133">Transmembrane helix</keyword>
<evidence type="ECO:0000313" key="4">
    <source>
        <dbReference type="EMBL" id="TXN38376.1"/>
    </source>
</evidence>
<dbReference type="InterPro" id="IPR032508">
    <property type="entry name" value="FecR_C"/>
</dbReference>
<accession>A0A5C8VAC1</accession>
<dbReference type="Proteomes" id="UP000321456">
    <property type="component" value="Unassembled WGS sequence"/>
</dbReference>
<name>A0A5C8VAC1_9FLAO</name>
<keyword evidence="5" id="KW-1185">Reference proteome</keyword>
<proteinExistence type="predicted"/>
<dbReference type="FunFam" id="2.60.120.1440:FF:000001">
    <property type="entry name" value="Putative anti-sigma factor"/>
    <property type="match status" value="1"/>
</dbReference>
<evidence type="ECO:0000256" key="1">
    <source>
        <dbReference type="SAM" id="Phobius"/>
    </source>
</evidence>
<sequence length="385" mass="43614">MQDLIEKFLNRTISASERKRLKRWVLANKDNLKVFKREITNRSKNNLNHHFDGTAAFKEFMTTIDQHKVGRRKRFHLVRYAAIFIGLMAIASFVYLGQFKDGKGTDPVIVGNSSSESNQISITLADGTKQYITANGEALLTDKQGKTIAKKQALGLDFSTTNDRSSENLVFNEIYVPYGQTFQIKLSDGTKVWLNAGTRLRFPQNLSASTQNRVVYLEGEAYFDVTKDKKRPFIVNAENVDIKVLGTQFNVSAYKSDGKIAATLVEGSVNVYENSNPDTNILLSPSYQAAFTKENGTLTKQKVDTRIYTSWLENRLIIDNLSFEQILNKLERAHNVSIINKLESIKDEVYKGEFENENIETILNTISSSTPFNYTIENNIITITK</sequence>
<dbReference type="Pfam" id="PF16344">
    <property type="entry name" value="FecR_C"/>
    <property type="match status" value="1"/>
</dbReference>
<evidence type="ECO:0000259" key="3">
    <source>
        <dbReference type="Pfam" id="PF16344"/>
    </source>
</evidence>
<keyword evidence="1" id="KW-0472">Membrane</keyword>
<organism evidence="4 5">
    <name type="scientific">Flagellimonas hymeniacidonis</name>
    <dbReference type="NCBI Taxonomy" id="2603628"/>
    <lineage>
        <taxon>Bacteria</taxon>
        <taxon>Pseudomonadati</taxon>
        <taxon>Bacteroidota</taxon>
        <taxon>Flavobacteriia</taxon>
        <taxon>Flavobacteriales</taxon>
        <taxon>Flavobacteriaceae</taxon>
        <taxon>Flagellimonas</taxon>
    </lineage>
</organism>
<dbReference type="PANTHER" id="PTHR30273">
    <property type="entry name" value="PERIPLASMIC SIGNAL SENSOR AND SIGMA FACTOR ACTIVATOR FECR-RELATED"/>
    <property type="match status" value="1"/>
</dbReference>
<dbReference type="AlphaFoldDB" id="A0A5C8VAC1"/>
<evidence type="ECO:0000313" key="5">
    <source>
        <dbReference type="Proteomes" id="UP000321456"/>
    </source>
</evidence>
<protein>
    <submittedName>
        <fullName evidence="4">DUF4974 domain-containing protein</fullName>
    </submittedName>
</protein>
<dbReference type="RefSeq" id="WP_147743332.1">
    <property type="nucleotide sequence ID" value="NZ_VRUR01000001.1"/>
</dbReference>
<feature type="domain" description="FecR protein" evidence="2">
    <location>
        <begin position="177"/>
        <end position="270"/>
    </location>
</feature>
<dbReference type="Pfam" id="PF04773">
    <property type="entry name" value="FecR"/>
    <property type="match status" value="1"/>
</dbReference>
<keyword evidence="1" id="KW-0812">Transmembrane</keyword>
<dbReference type="InterPro" id="IPR006860">
    <property type="entry name" value="FecR"/>
</dbReference>
<dbReference type="Gene3D" id="2.60.120.1440">
    <property type="match status" value="1"/>
</dbReference>
<dbReference type="GO" id="GO:0016989">
    <property type="term" value="F:sigma factor antagonist activity"/>
    <property type="evidence" value="ECO:0007669"/>
    <property type="project" value="TreeGrafter"/>
</dbReference>
<gene>
    <name evidence="4" type="ORF">FVB32_08800</name>
</gene>
<dbReference type="EMBL" id="VRUR01000001">
    <property type="protein sequence ID" value="TXN38376.1"/>
    <property type="molecule type" value="Genomic_DNA"/>
</dbReference>
<dbReference type="PIRSF" id="PIRSF018266">
    <property type="entry name" value="FecR"/>
    <property type="match status" value="1"/>
</dbReference>
<comment type="caution">
    <text evidence="4">The sequence shown here is derived from an EMBL/GenBank/DDBJ whole genome shotgun (WGS) entry which is preliminary data.</text>
</comment>
<dbReference type="PANTHER" id="PTHR30273:SF2">
    <property type="entry name" value="PROTEIN FECR"/>
    <property type="match status" value="1"/>
</dbReference>
<feature type="transmembrane region" description="Helical" evidence="1">
    <location>
        <begin position="77"/>
        <end position="97"/>
    </location>
</feature>
<reference evidence="4 5" key="1">
    <citation type="submission" date="2019-08" db="EMBL/GenBank/DDBJ databases">
        <title>Professor.</title>
        <authorList>
            <person name="Park J.S."/>
        </authorList>
    </citation>
    <scope>NUCLEOTIDE SEQUENCE [LARGE SCALE GENOMIC DNA]</scope>
    <source>
        <strain evidence="4 5">176CP5-101</strain>
    </source>
</reference>
<dbReference type="Gene3D" id="3.55.50.30">
    <property type="match status" value="1"/>
</dbReference>
<dbReference type="InterPro" id="IPR012373">
    <property type="entry name" value="Ferrdict_sens_TM"/>
</dbReference>
<feature type="domain" description="Protein FecR C-terminal" evidence="3">
    <location>
        <begin position="315"/>
        <end position="383"/>
    </location>
</feature>
<evidence type="ECO:0000259" key="2">
    <source>
        <dbReference type="Pfam" id="PF04773"/>
    </source>
</evidence>